<dbReference type="CDD" id="cd00303">
    <property type="entry name" value="retropepsin_like"/>
    <property type="match status" value="1"/>
</dbReference>
<accession>A0AAW2WGG2</accession>
<reference evidence="2" key="1">
    <citation type="submission" date="2020-06" db="EMBL/GenBank/DDBJ databases">
        <authorList>
            <person name="Li T."/>
            <person name="Hu X."/>
            <person name="Zhang T."/>
            <person name="Song X."/>
            <person name="Zhang H."/>
            <person name="Dai N."/>
            <person name="Sheng W."/>
            <person name="Hou X."/>
            <person name="Wei L."/>
        </authorList>
    </citation>
    <scope>NUCLEOTIDE SEQUENCE</scope>
    <source>
        <strain evidence="2">KEN1</strain>
        <tissue evidence="2">Leaf</tissue>
    </source>
</reference>
<feature type="chain" id="PRO_5043968786" evidence="1">
    <location>
        <begin position="17"/>
        <end position="204"/>
    </location>
</feature>
<dbReference type="InterPro" id="IPR021109">
    <property type="entry name" value="Peptidase_aspartic_dom_sf"/>
</dbReference>
<dbReference type="EMBL" id="JACGWN010000008">
    <property type="protein sequence ID" value="KAL0440420.1"/>
    <property type="molecule type" value="Genomic_DNA"/>
</dbReference>
<feature type="signal peptide" evidence="1">
    <location>
        <begin position="1"/>
        <end position="16"/>
    </location>
</feature>
<protein>
    <submittedName>
        <fullName evidence="2">Uncharacterized protein</fullName>
    </submittedName>
</protein>
<gene>
    <name evidence="2" type="ORF">Slati_2525000</name>
</gene>
<name>A0AAW2WGG2_9LAMI</name>
<dbReference type="AlphaFoldDB" id="A0AAW2WGG2"/>
<evidence type="ECO:0000313" key="2">
    <source>
        <dbReference type="EMBL" id="KAL0440420.1"/>
    </source>
</evidence>
<evidence type="ECO:0000256" key="1">
    <source>
        <dbReference type="SAM" id="SignalP"/>
    </source>
</evidence>
<dbReference type="Pfam" id="PF08284">
    <property type="entry name" value="RVP_2"/>
    <property type="match status" value="1"/>
</dbReference>
<dbReference type="SUPFAM" id="SSF50630">
    <property type="entry name" value="Acid proteases"/>
    <property type="match status" value="1"/>
</dbReference>
<organism evidence="2">
    <name type="scientific">Sesamum latifolium</name>
    <dbReference type="NCBI Taxonomy" id="2727402"/>
    <lineage>
        <taxon>Eukaryota</taxon>
        <taxon>Viridiplantae</taxon>
        <taxon>Streptophyta</taxon>
        <taxon>Embryophyta</taxon>
        <taxon>Tracheophyta</taxon>
        <taxon>Spermatophyta</taxon>
        <taxon>Magnoliopsida</taxon>
        <taxon>eudicotyledons</taxon>
        <taxon>Gunneridae</taxon>
        <taxon>Pentapetalae</taxon>
        <taxon>asterids</taxon>
        <taxon>lamiids</taxon>
        <taxon>Lamiales</taxon>
        <taxon>Pedaliaceae</taxon>
        <taxon>Sesamum</taxon>
    </lineage>
</organism>
<reference evidence="2" key="2">
    <citation type="journal article" date="2024" name="Plant">
        <title>Genomic evolution and insights into agronomic trait innovations of Sesamum species.</title>
        <authorList>
            <person name="Miao H."/>
            <person name="Wang L."/>
            <person name="Qu L."/>
            <person name="Liu H."/>
            <person name="Sun Y."/>
            <person name="Le M."/>
            <person name="Wang Q."/>
            <person name="Wei S."/>
            <person name="Zheng Y."/>
            <person name="Lin W."/>
            <person name="Duan Y."/>
            <person name="Cao H."/>
            <person name="Xiong S."/>
            <person name="Wang X."/>
            <person name="Wei L."/>
            <person name="Li C."/>
            <person name="Ma Q."/>
            <person name="Ju M."/>
            <person name="Zhao R."/>
            <person name="Li G."/>
            <person name="Mu C."/>
            <person name="Tian Q."/>
            <person name="Mei H."/>
            <person name="Zhang T."/>
            <person name="Gao T."/>
            <person name="Zhang H."/>
        </authorList>
    </citation>
    <scope>NUCLEOTIDE SEQUENCE</scope>
    <source>
        <strain evidence="2">KEN1</strain>
    </source>
</reference>
<proteinExistence type="predicted"/>
<dbReference type="Gene3D" id="2.40.70.10">
    <property type="entry name" value="Acid Proteases"/>
    <property type="match status" value="1"/>
</dbReference>
<keyword evidence="1" id="KW-0732">Signal</keyword>
<comment type="caution">
    <text evidence="2">The sequence shown here is derived from an EMBL/GenBank/DDBJ whole genome shotgun (WGS) entry which is preliminary data.</text>
</comment>
<sequence>MILLSLFMPCVGSISSSTLKSNGRVNGKDVHILVDSGSIHCFIDEKVVQVLGCKLEPTIPMMVRVADGGKALNKLFCLTFCWEIQGHQFSRTVRVFKLGGGYDCVLGCKWLSANNPIELGFHELQVTVNQSGKNVILKALSDKGDMKTLSVHSLSKLLRRGVCRIKGQLHTVGKEVQQEEDDPRLLELLHQFKDVVQEPNTLPP</sequence>